<protein>
    <submittedName>
        <fullName evidence="1">Uncharacterized protein</fullName>
    </submittedName>
</protein>
<dbReference type="Proteomes" id="UP000198994">
    <property type="component" value="Unassembled WGS sequence"/>
</dbReference>
<sequence length="42" mass="4754">MTSRIDFGEILSERHEAAAVIEAQEALIERLQWDATGLRKKA</sequence>
<accession>A0A1G7H8B9</accession>
<evidence type="ECO:0000313" key="1">
    <source>
        <dbReference type="EMBL" id="SDE96682.1"/>
    </source>
</evidence>
<dbReference type="EMBL" id="FNAV01000010">
    <property type="protein sequence ID" value="SDE96682.1"/>
    <property type="molecule type" value="Genomic_DNA"/>
</dbReference>
<reference evidence="2" key="1">
    <citation type="submission" date="2016-10" db="EMBL/GenBank/DDBJ databases">
        <authorList>
            <person name="Varghese N."/>
            <person name="Submissions S."/>
        </authorList>
    </citation>
    <scope>NUCLEOTIDE SEQUENCE [LARGE SCALE GENOMIC DNA]</scope>
    <source>
        <strain evidence="2">DSM 10146</strain>
    </source>
</reference>
<gene>
    <name evidence="1" type="ORF">SAMN04488105_110132</name>
</gene>
<proteinExistence type="predicted"/>
<evidence type="ECO:0000313" key="2">
    <source>
        <dbReference type="Proteomes" id="UP000198994"/>
    </source>
</evidence>
<keyword evidence="2" id="KW-1185">Reference proteome</keyword>
<name>A0A1G7H8B9_9RHOB</name>
<organism evidence="1 2">
    <name type="scientific">Salipiger thiooxidans</name>
    <dbReference type="NCBI Taxonomy" id="282683"/>
    <lineage>
        <taxon>Bacteria</taxon>
        <taxon>Pseudomonadati</taxon>
        <taxon>Pseudomonadota</taxon>
        <taxon>Alphaproteobacteria</taxon>
        <taxon>Rhodobacterales</taxon>
        <taxon>Roseobacteraceae</taxon>
        <taxon>Salipiger</taxon>
    </lineage>
</organism>
<dbReference type="AlphaFoldDB" id="A0A1G7H8B9"/>